<keyword evidence="1" id="KW-0472">Membrane</keyword>
<dbReference type="STRING" id="1121307.CLCY_2c01040"/>
<dbReference type="Proteomes" id="UP000036756">
    <property type="component" value="Unassembled WGS sequence"/>
</dbReference>
<dbReference type="InterPro" id="IPR014245">
    <property type="entry name" value="Spore_III_AF"/>
</dbReference>
<proteinExistence type="predicted"/>
<evidence type="ECO:0000313" key="2">
    <source>
        <dbReference type="EMBL" id="KMT21344.1"/>
    </source>
</evidence>
<protein>
    <submittedName>
        <fullName evidence="2">Stage III sporulation protein AF</fullName>
    </submittedName>
</protein>
<keyword evidence="1" id="KW-1133">Transmembrane helix</keyword>
<accession>A0A0J8DAJ5</accession>
<gene>
    <name evidence="2" type="primary">spoIIIAF</name>
    <name evidence="2" type="ORF">CLCY_2c01040</name>
</gene>
<dbReference type="RefSeq" id="WP_048570787.1">
    <property type="nucleotide sequence ID" value="NZ_LFVU01000027.1"/>
</dbReference>
<dbReference type="AlphaFoldDB" id="A0A0J8DAJ5"/>
<keyword evidence="3" id="KW-1185">Reference proteome</keyword>
<dbReference type="NCBIfam" id="TIGR02896">
    <property type="entry name" value="spore_III_AF"/>
    <property type="match status" value="1"/>
</dbReference>
<comment type="caution">
    <text evidence="2">The sequence shown here is derived from an EMBL/GenBank/DDBJ whole genome shotgun (WGS) entry which is preliminary data.</text>
</comment>
<dbReference type="OrthoDB" id="2375554at2"/>
<dbReference type="EMBL" id="LFVU01000027">
    <property type="protein sequence ID" value="KMT21344.1"/>
    <property type="molecule type" value="Genomic_DNA"/>
</dbReference>
<organism evidence="2 3">
    <name type="scientific">Clostridium cylindrosporum DSM 605</name>
    <dbReference type="NCBI Taxonomy" id="1121307"/>
    <lineage>
        <taxon>Bacteria</taxon>
        <taxon>Bacillati</taxon>
        <taxon>Bacillota</taxon>
        <taxon>Clostridia</taxon>
        <taxon>Eubacteriales</taxon>
        <taxon>Clostridiaceae</taxon>
        <taxon>Clostridium</taxon>
    </lineage>
</organism>
<dbReference type="PATRIC" id="fig|1121307.3.peg.961"/>
<sequence>MMDALKGWITSVVATVIIITIVELILPEGNIKKYVKLATGLLVMVAVLSPLFKILVGDFSLNEKISSYSEAISSYSKVDTKKAHEEFKTKTREAFKTSLKENISKEIKSKTGKDYIVTSIELKNDKNELDFKGIKWVEVKKSSQGEVVTVNKVQIGDDSKPKDEVPREKDVLKVLEDSFNVKGAEVKFIR</sequence>
<feature type="transmembrane region" description="Helical" evidence="1">
    <location>
        <begin position="38"/>
        <end position="56"/>
    </location>
</feature>
<evidence type="ECO:0000313" key="3">
    <source>
        <dbReference type="Proteomes" id="UP000036756"/>
    </source>
</evidence>
<feature type="transmembrane region" description="Helical" evidence="1">
    <location>
        <begin position="7"/>
        <end position="26"/>
    </location>
</feature>
<reference evidence="2 3" key="1">
    <citation type="submission" date="2015-06" db="EMBL/GenBank/DDBJ databases">
        <title>Draft genome sequence of the purine-degrading Clostridium cylindrosporum HC-1 (DSM 605).</title>
        <authorList>
            <person name="Poehlein A."/>
            <person name="Schiel-Bengelsdorf B."/>
            <person name="Bengelsdorf F."/>
            <person name="Daniel R."/>
            <person name="Duerre P."/>
        </authorList>
    </citation>
    <scope>NUCLEOTIDE SEQUENCE [LARGE SCALE GENOMIC DNA]</scope>
    <source>
        <strain evidence="2 3">DSM 605</strain>
    </source>
</reference>
<evidence type="ECO:0000256" key="1">
    <source>
        <dbReference type="SAM" id="Phobius"/>
    </source>
</evidence>
<dbReference type="Pfam" id="PF09581">
    <property type="entry name" value="Spore_III_AF"/>
    <property type="match status" value="1"/>
</dbReference>
<keyword evidence="1" id="KW-0812">Transmembrane</keyword>
<name>A0A0J8DAJ5_CLOCY</name>